<dbReference type="RefSeq" id="XP_013078979.2">
    <property type="nucleotide sequence ID" value="XM_013223525.2"/>
</dbReference>
<name>A0A2C9LQV7_BIOGL</name>
<feature type="region of interest" description="Disordered" evidence="1">
    <location>
        <begin position="201"/>
        <end position="319"/>
    </location>
</feature>
<proteinExistence type="predicted"/>
<organism evidence="2 3">
    <name type="scientific">Biomphalaria glabrata</name>
    <name type="common">Bloodfluke planorb</name>
    <name type="synonym">Freshwater snail</name>
    <dbReference type="NCBI Taxonomy" id="6526"/>
    <lineage>
        <taxon>Eukaryota</taxon>
        <taxon>Metazoa</taxon>
        <taxon>Spiralia</taxon>
        <taxon>Lophotrochozoa</taxon>
        <taxon>Mollusca</taxon>
        <taxon>Gastropoda</taxon>
        <taxon>Heterobranchia</taxon>
        <taxon>Euthyneura</taxon>
        <taxon>Panpulmonata</taxon>
        <taxon>Hygrophila</taxon>
        <taxon>Lymnaeoidea</taxon>
        <taxon>Planorbidae</taxon>
        <taxon>Biomphalaria</taxon>
    </lineage>
</organism>
<dbReference type="OrthoDB" id="6508726at2759"/>
<gene>
    <name evidence="2" type="primary">106064877</name>
</gene>
<dbReference type="VEuPathDB" id="VectorBase:BGLB033963"/>
<feature type="compositionally biased region" description="Polar residues" evidence="1">
    <location>
        <begin position="201"/>
        <end position="218"/>
    </location>
</feature>
<dbReference type="EnsemblMetazoa" id="BGLB033963-RA">
    <property type="protein sequence ID" value="BGLB033963-PA"/>
    <property type="gene ID" value="BGLB033963"/>
</dbReference>
<sequence>MEIPEIHVADQNNVLTRYTDPIDLCNACRAFYQSRLEMTKTVKAQWRCSVVGGGVGHQGKESKKHSSKKSSLDIAIQLLKHEMACLMEQDLYLMKQMLTLNEEIEDLKWRRRHAWGTSSSSFYSSDMMQSNLSLGKGEEQAPFKFSPPSSLSLQLEGASTRFSLYNDDDPYGTFNRKHLLQGRYGTNRRSIGRTPFVLSSVPLSQNSNSLPESDNTTKQSSPSEQESRLSSLTGSLERVHVDVMSEETEADNGDHVVLSVSRDPSNAVDRELDYRDSDSLRSDVAPKEKSNFTRKNGKLQQVAMDSQDSGIHDCNSGSL</sequence>
<dbReference type="InterPro" id="IPR039499">
    <property type="entry name" value="LURA1/LRA25"/>
</dbReference>
<feature type="compositionally biased region" description="Basic and acidic residues" evidence="1">
    <location>
        <begin position="268"/>
        <end position="291"/>
    </location>
</feature>
<feature type="compositionally biased region" description="Low complexity" evidence="1">
    <location>
        <begin position="219"/>
        <end position="232"/>
    </location>
</feature>
<dbReference type="VEuPathDB" id="VectorBase:BGLAX_028023"/>
<feature type="compositionally biased region" description="Polar residues" evidence="1">
    <location>
        <begin position="303"/>
        <end position="319"/>
    </location>
</feature>
<dbReference type="RefSeq" id="XP_013078997.2">
    <property type="nucleotide sequence ID" value="XM_013223543.2"/>
</dbReference>
<dbReference type="EnsemblMetazoa" id="BGLB033963-RC">
    <property type="protein sequence ID" value="BGLB033963-PC"/>
    <property type="gene ID" value="BGLB033963"/>
</dbReference>
<dbReference type="Pfam" id="PF14854">
    <property type="entry name" value="LURAP"/>
    <property type="match status" value="1"/>
</dbReference>
<accession>A0A2C9LQV7</accession>
<dbReference type="Proteomes" id="UP000076420">
    <property type="component" value="Unassembled WGS sequence"/>
</dbReference>
<evidence type="ECO:0000313" key="3">
    <source>
        <dbReference type="Proteomes" id="UP000076420"/>
    </source>
</evidence>
<evidence type="ECO:0000256" key="1">
    <source>
        <dbReference type="SAM" id="MobiDB-lite"/>
    </source>
</evidence>
<dbReference type="RefSeq" id="XP_013078987.2">
    <property type="nucleotide sequence ID" value="XM_013223533.2"/>
</dbReference>
<evidence type="ECO:0000313" key="2">
    <source>
        <dbReference type="EnsemblMetazoa" id="BGLB033963-PD"/>
    </source>
</evidence>
<dbReference type="EnsemblMetazoa" id="BGLB033963-RB">
    <property type="protein sequence ID" value="BGLB033963-PB"/>
    <property type="gene ID" value="BGLB033963"/>
</dbReference>
<dbReference type="KEGG" id="bgt:106064877"/>
<dbReference type="EnsemblMetazoa" id="BGLB033963-RD">
    <property type="protein sequence ID" value="BGLB033963-PD"/>
    <property type="gene ID" value="BGLB033963"/>
</dbReference>
<dbReference type="AlphaFoldDB" id="A0A2C9LQV7"/>
<reference evidence="2" key="1">
    <citation type="submission" date="2020-05" db="UniProtKB">
        <authorList>
            <consortium name="EnsemblMetazoa"/>
        </authorList>
    </citation>
    <scope>IDENTIFICATION</scope>
    <source>
        <strain evidence="2">BB02</strain>
    </source>
</reference>
<protein>
    <submittedName>
        <fullName evidence="2">Uncharacterized protein</fullName>
    </submittedName>
</protein>